<dbReference type="RefSeq" id="WP_206588296.1">
    <property type="nucleotide sequence ID" value="NZ_JAFKCU010000006.1"/>
</dbReference>
<dbReference type="PROSITE" id="PS51257">
    <property type="entry name" value="PROKAR_LIPOPROTEIN"/>
    <property type="match status" value="1"/>
</dbReference>
<evidence type="ECO:0008006" key="3">
    <source>
        <dbReference type="Google" id="ProtNLM"/>
    </source>
</evidence>
<comment type="caution">
    <text evidence="1">The sequence shown here is derived from an EMBL/GenBank/DDBJ whole genome shotgun (WGS) entry which is preliminary data.</text>
</comment>
<proteinExistence type="predicted"/>
<sequence length="509" mass="56498">MQKAILLLFTISILLLSCKEKEKPREGFGKVFVTGIDLTKDLQNPGARTLAKGWNHVFDSPLNLSFENQNGETFSLQIDPNLIDQSVSIELPFGSYSYVGTQQREETSNTLAVWANGSFNLDSEEKELILATGTDEGLITINENLLSNAEILLPESKPLEKSQGEFYTYAKSGTDLTLELSTKSPENIFRIKNQISNFEHLAIQVQTQGEIEEFQESDFDLVKKKIILDASNQPLNFFPFISTNLVAEANESSGIAYIQGRLFSINDSDNSPKIQELNPESGSLIREIEVQNATNIDWEDLAQSETHLFIGDFGNNLGKRQNLAIYKIAISDLLNANQVLAEKINFSFSDQTDFSGTVSNHNFDCEAFFYLNSELHLFSKNKGDKRSKHYTLNISESNQTASLRESLDAQGLITSATISEDGKNIVLLGYEDQGISSQSFVWAISGFSGNDFFNGKKRRITLGSPSVLSQTEGITFTKNLEVLIAGEGFSFAGFEIKSTLSEMDLTGLF</sequence>
<evidence type="ECO:0000313" key="1">
    <source>
        <dbReference type="EMBL" id="MBN7817634.1"/>
    </source>
</evidence>
<protein>
    <recommendedName>
        <fullName evidence="3">Lipoprotein</fullName>
    </recommendedName>
</protein>
<dbReference type="EMBL" id="JAFKCU010000006">
    <property type="protein sequence ID" value="MBN7817634.1"/>
    <property type="molecule type" value="Genomic_DNA"/>
</dbReference>
<name>A0ABS3CM68_9BACT</name>
<evidence type="ECO:0000313" key="2">
    <source>
        <dbReference type="Proteomes" id="UP000664480"/>
    </source>
</evidence>
<organism evidence="1 2">
    <name type="scientific">Algoriphagus pacificus</name>
    <dbReference type="NCBI Taxonomy" id="2811234"/>
    <lineage>
        <taxon>Bacteria</taxon>
        <taxon>Pseudomonadati</taxon>
        <taxon>Bacteroidota</taxon>
        <taxon>Cytophagia</taxon>
        <taxon>Cytophagales</taxon>
        <taxon>Cyclobacteriaceae</taxon>
        <taxon>Algoriphagus</taxon>
    </lineage>
</organism>
<dbReference type="Proteomes" id="UP000664480">
    <property type="component" value="Unassembled WGS sequence"/>
</dbReference>
<dbReference type="InterPro" id="IPR011047">
    <property type="entry name" value="Quinoprotein_ADH-like_sf"/>
</dbReference>
<keyword evidence="2" id="KW-1185">Reference proteome</keyword>
<dbReference type="SUPFAM" id="SSF50998">
    <property type="entry name" value="Quinoprotein alcohol dehydrogenase-like"/>
    <property type="match status" value="1"/>
</dbReference>
<gene>
    <name evidence="1" type="ORF">J0A69_19480</name>
</gene>
<accession>A0ABS3CM68</accession>
<reference evidence="1 2" key="1">
    <citation type="submission" date="2021-03" db="EMBL/GenBank/DDBJ databases">
        <title>novel species isolated from a fishpond in China.</title>
        <authorList>
            <person name="Lu H."/>
            <person name="Cai Z."/>
        </authorList>
    </citation>
    <scope>NUCLEOTIDE SEQUENCE [LARGE SCALE GENOMIC DNA]</scope>
    <source>
        <strain evidence="1 2">YJ13C</strain>
    </source>
</reference>